<dbReference type="KEGG" id="mcy:MCYN_0850"/>
<dbReference type="GeneID" id="74932380"/>
<feature type="binding site" evidence="12">
    <location>
        <position position="828"/>
    </location>
    <ligand>
        <name>Mg(2+)</name>
        <dbReference type="ChEBI" id="CHEBI:18420"/>
        <label>2</label>
    </ligand>
</feature>
<dbReference type="InterPro" id="IPR028629">
    <property type="entry name" value="Cas9"/>
</dbReference>
<feature type="binding site" evidence="12">
    <location>
        <position position="586"/>
    </location>
    <ligand>
        <name>Mg(2+)</name>
        <dbReference type="ChEBI" id="CHEBI:18420"/>
        <label>2</label>
    </ligand>
</feature>
<dbReference type="HOGENOM" id="CLU_006834_0_0_14"/>
<evidence type="ECO:0000256" key="7">
    <source>
        <dbReference type="ARBA" id="ARBA00022884"/>
    </source>
</evidence>
<keyword evidence="9 12" id="KW-0238">DNA-binding</keyword>
<feature type="binding site" evidence="12">
    <location>
        <position position="586"/>
    </location>
    <ligand>
        <name>Mg(2+)</name>
        <dbReference type="ChEBI" id="CHEBI:18420"/>
        <label>1</label>
    </ligand>
</feature>
<evidence type="ECO:0000256" key="9">
    <source>
        <dbReference type="ARBA" id="ARBA00023125"/>
    </source>
</evidence>
<keyword evidence="10" id="KW-0464">Manganese</keyword>
<dbReference type="eggNOG" id="COG3513">
    <property type="taxonomic scope" value="Bacteria"/>
</dbReference>
<feature type="domain" description="HNH Cas9-type" evidence="13">
    <location>
        <begin position="588"/>
        <end position="765"/>
    </location>
</feature>
<dbReference type="GO" id="GO:0004519">
    <property type="term" value="F:endonuclease activity"/>
    <property type="evidence" value="ECO:0007669"/>
    <property type="project" value="UniProtKB-UniRule"/>
</dbReference>
<dbReference type="GO" id="GO:0043571">
    <property type="term" value="P:maintenance of CRISPR repeat elements"/>
    <property type="evidence" value="ECO:0007669"/>
    <property type="project" value="UniProtKB-UniRule"/>
</dbReference>
<keyword evidence="7 12" id="KW-0694">RNA-binding</keyword>
<feature type="active site" description="For RuvC-like nuclease domain" evidence="12">
    <location>
        <position position="12"/>
    </location>
</feature>
<evidence type="ECO:0000256" key="3">
    <source>
        <dbReference type="ARBA" id="ARBA00022723"/>
    </source>
</evidence>
<dbReference type="InterPro" id="IPR033114">
    <property type="entry name" value="HNH_CAS9"/>
</dbReference>
<dbReference type="EMBL" id="HF559394">
    <property type="protein sequence ID" value="CCP24582.1"/>
    <property type="molecule type" value="Genomic_DNA"/>
</dbReference>
<keyword evidence="6 12" id="KW-0460">Magnesium</keyword>
<evidence type="ECO:0000256" key="8">
    <source>
        <dbReference type="ARBA" id="ARBA00023118"/>
    </source>
</evidence>
<dbReference type="GO" id="GO:0046872">
    <property type="term" value="F:metal ion binding"/>
    <property type="evidence" value="ECO:0007669"/>
    <property type="project" value="UniProtKB-UniRule"/>
</dbReference>
<comment type="cofactor">
    <cofactor evidence="1 12">
        <name>Mg(2+)</name>
        <dbReference type="ChEBI" id="CHEBI:18420"/>
    </cofactor>
</comment>
<keyword evidence="15" id="KW-1185">Reference proteome</keyword>
<evidence type="ECO:0000313" key="14">
    <source>
        <dbReference type="EMBL" id="CCP24582.1"/>
    </source>
</evidence>
<dbReference type="RefSeq" id="WP_015287703.1">
    <property type="nucleotide sequence ID" value="NC_019949.1"/>
</dbReference>
<dbReference type="Pfam" id="PF18541">
    <property type="entry name" value="RuvC_III"/>
    <property type="match status" value="1"/>
</dbReference>
<keyword evidence="3 12" id="KW-0479">Metal-binding</keyword>
<dbReference type="InterPro" id="IPR041383">
    <property type="entry name" value="RuvC_III"/>
</dbReference>
<evidence type="ECO:0000313" key="15">
    <source>
        <dbReference type="Proteomes" id="UP000010466"/>
    </source>
</evidence>
<feature type="binding site" evidence="12">
    <location>
        <position position="12"/>
    </location>
    <ligand>
        <name>Mg(2+)</name>
        <dbReference type="ChEBI" id="CHEBI:18420"/>
        <label>1</label>
    </ligand>
</feature>
<evidence type="ECO:0000256" key="6">
    <source>
        <dbReference type="ARBA" id="ARBA00022842"/>
    </source>
</evidence>
<dbReference type="OrthoDB" id="9757607at2"/>
<dbReference type="Gene3D" id="3.30.420.10">
    <property type="entry name" value="Ribonuclease H-like superfamily/Ribonuclease H"/>
    <property type="match status" value="2"/>
</dbReference>
<dbReference type="NCBIfam" id="TIGR01865">
    <property type="entry name" value="cas_Csn1"/>
    <property type="match status" value="1"/>
</dbReference>
<dbReference type="Proteomes" id="UP000010466">
    <property type="component" value="Chromosome"/>
</dbReference>
<feature type="binding site" evidence="12">
    <location>
        <position position="582"/>
    </location>
    <ligand>
        <name>Mg(2+)</name>
        <dbReference type="ChEBI" id="CHEBI:18420"/>
        <label>1</label>
    </ligand>
</feature>
<evidence type="ECO:0000256" key="11">
    <source>
        <dbReference type="ARBA" id="ARBA00046380"/>
    </source>
</evidence>
<dbReference type="STRING" id="1246955.MCYN_0850"/>
<evidence type="ECO:0000256" key="2">
    <source>
        <dbReference type="ARBA" id="ARBA00022722"/>
    </source>
</evidence>
<dbReference type="HAMAP" id="MF_01480">
    <property type="entry name" value="Cas9"/>
    <property type="match status" value="1"/>
</dbReference>
<evidence type="ECO:0000256" key="5">
    <source>
        <dbReference type="ARBA" id="ARBA00022801"/>
    </source>
</evidence>
<keyword evidence="2 12" id="KW-0540">Nuclease</keyword>
<dbReference type="Pfam" id="PF13395">
    <property type="entry name" value="HNH_4"/>
    <property type="match status" value="1"/>
</dbReference>
<feature type="active site" description="Proton acceptor for HNH nuclease domain" evidence="12">
    <location>
        <position position="670"/>
    </location>
</feature>
<dbReference type="GO" id="GO:0003677">
    <property type="term" value="F:DNA binding"/>
    <property type="evidence" value="ECO:0007669"/>
    <property type="project" value="UniProtKB-UniRule"/>
</dbReference>
<evidence type="ECO:0000256" key="10">
    <source>
        <dbReference type="ARBA" id="ARBA00023211"/>
    </source>
</evidence>
<gene>
    <name evidence="14" type="primary">MCYN0850</name>
    <name evidence="12" type="synonym">cas9</name>
    <name evidence="14" type="ordered locus">MCYN_0850</name>
</gene>
<evidence type="ECO:0000259" key="13">
    <source>
        <dbReference type="PROSITE" id="PS51749"/>
    </source>
</evidence>
<reference evidence="15" key="1">
    <citation type="journal article" date="2013" name="Genome Announc.">
        <title>Complete genome sequence of Mycoplasma cynos strain C142.</title>
        <authorList>
            <person name="Walker C.A."/>
            <person name="Mannering S.A."/>
            <person name="Shields S."/>
            <person name="Blake D.P."/>
            <person name="Brownlie J."/>
        </authorList>
    </citation>
    <scope>NUCLEOTIDE SEQUENCE [LARGE SCALE GENOMIC DNA]</scope>
    <source>
        <strain evidence="15">C142</strain>
    </source>
</reference>
<name>L0RWU5_MYCC1</name>
<dbReference type="GO" id="GO:0003723">
    <property type="term" value="F:RNA binding"/>
    <property type="evidence" value="ECO:0007669"/>
    <property type="project" value="UniProtKB-UniRule"/>
</dbReference>
<dbReference type="PATRIC" id="fig|1246955.3.peg.771"/>
<dbReference type="AlphaFoldDB" id="L0RWU5"/>
<protein>
    <recommendedName>
        <fullName evidence="12">CRISPR-associated endonuclease Cas9</fullName>
        <ecNumber evidence="12">3.1.-.-</ecNumber>
    </recommendedName>
</protein>
<dbReference type="GO" id="GO:0016787">
    <property type="term" value="F:hydrolase activity"/>
    <property type="evidence" value="ECO:0007669"/>
    <property type="project" value="UniProtKB-KW"/>
</dbReference>
<comment type="function">
    <text evidence="12">CRISPR (clustered regularly interspaced short palindromic repeat) is an adaptive immune system that provides protection against mobile genetic elements (viruses, transposable elements and conjugative plasmids). CRISPR clusters contain spacers, sequences complementary to antecedent mobile elements, and target invading nucleic acids. CRISPR clusters are transcribed and processed into CRISPR RNA (crRNA). In type II CRISPR systems correct processing of pre-crRNA requires a trans-encoded small RNA (tracrRNA), endogenous ribonuclease 3 (rnc) and this protein. The tracrRNA serves as a guide for ribonuclease 3-aided processing of pre-crRNA. Subsequently Cas9/crRNA/tracrRNA endonucleolytically cleaves linear or circular dsDNA target complementary to the spacer; Cas9 is inactive in the absence of the 2 guide RNAs (gRNA). Cas9 recognizes the protospacer adjacent motif (PAM) in the CRISPR repeat sequences to help distinguish self versus nonself, as targets within the bacterial CRISPR locus do not have PAMs. PAM recognition is also required for catalytic activity.</text>
</comment>
<dbReference type="EC" id="3.1.-.-" evidence="12"/>
<sequence length="1239" mass="146214">MEEKRKVTLGFDLGVASVGWAIVDSETNEVYKLGSRLFDIPDTNIDRRAKRGSRRLVRRRSYRNQKFYNLIKRTKTFGFLDKEAIEKEFVLLSIKYPNIIELKVKGLQEEVSKSEAVWILHDYLKNRGYFYDDKEEKDDLENPSIESMPSYKLYEFYKEYGYFKGALSSPTESEKNKDSDLEKAIFFNFSNKEWTKEINHFFKIQKNIFSEDFKAKFMEFFSFIRDISKGPGSENMPSQYSIFGKYGDDGMGGKYQHIWDKNIGKCSIFKDKVRAPKYLPSALFFNLLNELSNIRLYSVDKREKSVLWRLSSKDKINIILNILQIILFKNDGKISNLDINKIVKNESIKSIILNEIDLDLIKDMWFEKEPNVYGIGLSGLNIEENKKENRFKFQDLKIFSVFIDLLKKSNINIEFNNEKDIIHNLKLLDELYFFLITQKYSRDKYGSIKKFILNNKSFNIDNLDEKLNIFLSISDDEFDNHNSKTHSLSKEAIYFIFPKLLHNNEGWNLEAIKNYDIDVREEISKHSFGIKKQDKKYLDDAFLDDAILPPSVKVTIKQSILIFNKIIKKFSNKFQIDNVVIELAREMTQEKEMDAQKSLNRLKKSRKKIIEERLNANNIDSKMFRDKTGEISPNYIYKIYLWISQNFKDPYTGENISANDILKNNVEIDHIIPYSLCFDDSSSNKVLVFKHSNQSKGNFLPFDMISTFSENSVWNWKEYTQYVEKTFKTNLESILDKKERVKKADNLLTSSYDGYDKLGFLARNLNDTRYATILFRDQLINYSENHLIDSKKMFKVIAMNGGVTSFIRKNMSFDSGLKVKDRSIFSHHAYDAAIIALFSNKTKILYNLINPSLDGIISKRSEGYWVLEDRLTGEIRKLNYNDWQSIKNNVEVKKIAREIESHLSNLDNVVMFSRKSKRKTNKELYNETLYGIATRIDENGIKNYYKKEKFNILEDENIYLRLLNERENFIINRSNPEVIDAIIEIFETIDKNKIPARDVAKNIKYTDNKIKYNLYLKDYMRKLVDEFPDKFRKDFIEQMIAKKIFILFNPIKNTTRKIKSLRSINNNKIEDIRKKQVLEKFNTAKNEPRSFYESLNSLGAIIFKNNLNIYKKMSISSQIATFGDKNWKIDDINTYNKEKLNKYKEIYGIDETYDFYSFIFPGTILLDEKNKEFLYISSIQTLKDKIELKFLDRIEFEKKNVNSNLKPKIKREIISTKKLMSDYKIIKISPLGINKKIFE</sequence>
<evidence type="ECO:0000256" key="1">
    <source>
        <dbReference type="ARBA" id="ARBA00001946"/>
    </source>
</evidence>
<accession>L0RWU5</accession>
<dbReference type="GO" id="GO:0051607">
    <property type="term" value="P:defense response to virus"/>
    <property type="evidence" value="ECO:0007669"/>
    <property type="project" value="UniProtKB-UniRule"/>
</dbReference>
<keyword evidence="4 12" id="KW-0255">Endonuclease</keyword>
<comment type="similarity">
    <text evidence="12">Belongs to the CRISPR-associated Cas9 family.</text>
</comment>
<keyword evidence="5 12" id="KW-0378">Hydrolase</keyword>
<comment type="subunit">
    <text evidence="11 12">Monomer. Binds crRNA and tracrRNA.</text>
</comment>
<dbReference type="InterPro" id="IPR003615">
    <property type="entry name" value="HNH_nuc"/>
</dbReference>
<evidence type="ECO:0000256" key="4">
    <source>
        <dbReference type="ARBA" id="ARBA00022759"/>
    </source>
</evidence>
<proteinExistence type="inferred from homology"/>
<feature type="binding site" evidence="12">
    <location>
        <position position="12"/>
    </location>
    <ligand>
        <name>Mg(2+)</name>
        <dbReference type="ChEBI" id="CHEBI:18420"/>
        <label>2</label>
    </ligand>
</feature>
<organism evidence="14 15">
    <name type="scientific">Mycoplasmopsis cynos (strain C142)</name>
    <name type="common">Mycoplasma cynos</name>
    <dbReference type="NCBI Taxonomy" id="1246955"/>
    <lineage>
        <taxon>Bacteria</taxon>
        <taxon>Bacillati</taxon>
        <taxon>Mycoplasmatota</taxon>
        <taxon>Mycoplasmoidales</taxon>
        <taxon>Metamycoplasmataceae</taxon>
        <taxon>Mycoplasmopsis</taxon>
    </lineage>
</organism>
<keyword evidence="8 12" id="KW-0051">Antiviral defense</keyword>
<comment type="domain">
    <text evidence="12">Has 2 endonuclease domains. The discontinuous RuvC-like domain cleaves the target DNA noncomplementary to crRNA while the HNH nuclease domain cleaves the target DNA complementary to crRNA.</text>
</comment>
<dbReference type="PROSITE" id="PS51749">
    <property type="entry name" value="HNH_CAS9"/>
    <property type="match status" value="1"/>
</dbReference>
<dbReference type="InterPro" id="IPR036397">
    <property type="entry name" value="RNaseH_sf"/>
</dbReference>
<dbReference type="Gene3D" id="1.10.30.50">
    <property type="match status" value="1"/>
</dbReference>
<evidence type="ECO:0000256" key="12">
    <source>
        <dbReference type="HAMAP-Rule" id="MF_01480"/>
    </source>
</evidence>